<dbReference type="Proteomes" id="UP000282674">
    <property type="component" value="Unassembled WGS sequence"/>
</dbReference>
<keyword evidence="3" id="KW-1185">Reference proteome</keyword>
<organism evidence="2 3">
    <name type="scientific">Actinomadura harenae</name>
    <dbReference type="NCBI Taxonomy" id="2483351"/>
    <lineage>
        <taxon>Bacteria</taxon>
        <taxon>Bacillati</taxon>
        <taxon>Actinomycetota</taxon>
        <taxon>Actinomycetes</taxon>
        <taxon>Streptosporangiales</taxon>
        <taxon>Thermomonosporaceae</taxon>
        <taxon>Actinomadura</taxon>
    </lineage>
</organism>
<protein>
    <submittedName>
        <fullName evidence="2">GNAT family N-acetyltransferase</fullName>
    </submittedName>
</protein>
<dbReference type="AlphaFoldDB" id="A0A3M2LXV6"/>
<evidence type="ECO:0000313" key="2">
    <source>
        <dbReference type="EMBL" id="RMI42167.1"/>
    </source>
</evidence>
<dbReference type="RefSeq" id="WP_122195988.1">
    <property type="nucleotide sequence ID" value="NZ_JBHSKC010000010.1"/>
</dbReference>
<evidence type="ECO:0000313" key="3">
    <source>
        <dbReference type="Proteomes" id="UP000282674"/>
    </source>
</evidence>
<name>A0A3M2LXV6_9ACTN</name>
<gene>
    <name evidence="2" type="ORF">EBO15_20250</name>
</gene>
<comment type="caution">
    <text evidence="2">The sequence shown here is derived from an EMBL/GenBank/DDBJ whole genome shotgun (WGS) entry which is preliminary data.</text>
</comment>
<dbReference type="InterPro" id="IPR016181">
    <property type="entry name" value="Acyl_CoA_acyltransferase"/>
</dbReference>
<dbReference type="Gene3D" id="3.40.630.30">
    <property type="match status" value="1"/>
</dbReference>
<evidence type="ECO:0000259" key="1">
    <source>
        <dbReference type="Pfam" id="PF00583"/>
    </source>
</evidence>
<dbReference type="SUPFAM" id="SSF55729">
    <property type="entry name" value="Acyl-CoA N-acyltransferases (Nat)"/>
    <property type="match status" value="1"/>
</dbReference>
<dbReference type="EMBL" id="RFFG01000035">
    <property type="protein sequence ID" value="RMI42167.1"/>
    <property type="molecule type" value="Genomic_DNA"/>
</dbReference>
<feature type="domain" description="N-acetyltransferase" evidence="1">
    <location>
        <begin position="39"/>
        <end position="158"/>
    </location>
</feature>
<dbReference type="InterPro" id="IPR000182">
    <property type="entry name" value="GNAT_dom"/>
</dbReference>
<accession>A0A3M2LXV6</accession>
<dbReference type="OrthoDB" id="4536199at2"/>
<dbReference type="Pfam" id="PF00583">
    <property type="entry name" value="Acetyltransf_1"/>
    <property type="match status" value="1"/>
</dbReference>
<keyword evidence="2" id="KW-0808">Transferase</keyword>
<reference evidence="2 3" key="1">
    <citation type="submission" date="2018-10" db="EMBL/GenBank/DDBJ databases">
        <title>Isolation from soil.</title>
        <authorList>
            <person name="Hu J."/>
        </authorList>
    </citation>
    <scope>NUCLEOTIDE SEQUENCE [LARGE SCALE GENOMIC DNA]</scope>
    <source>
        <strain evidence="2 3">NEAU-Ht49</strain>
    </source>
</reference>
<sequence length="182" mass="20053">MPNGADYTFTKHDGPATLAMLDEIAAVYVPAYAEPPYKPHPMFSFQGFTERTTRQAKNDGFSLVTARSHDGDLAGFSFGFPFEAGRWWRDASGSTPPAEVVQAPKFAVIELVVATPHRGQGLAHRLINALLEDRPEPHATLLANTDAPARKMYERWGWNKVADVQSYPGAEIDEALALRLRG</sequence>
<dbReference type="GO" id="GO:0016747">
    <property type="term" value="F:acyltransferase activity, transferring groups other than amino-acyl groups"/>
    <property type="evidence" value="ECO:0007669"/>
    <property type="project" value="InterPro"/>
</dbReference>
<proteinExistence type="predicted"/>